<dbReference type="Proteomes" id="UP000287766">
    <property type="component" value="Unassembled WGS sequence"/>
</dbReference>
<keyword evidence="1" id="KW-0812">Transmembrane</keyword>
<evidence type="ECO:0000256" key="1">
    <source>
        <dbReference type="SAM" id="Phobius"/>
    </source>
</evidence>
<protein>
    <submittedName>
        <fullName evidence="3">Sulfite exporter TauE/SafE family protein</fullName>
    </submittedName>
</protein>
<dbReference type="EMBL" id="PIPR01000001">
    <property type="protein sequence ID" value="RUO41106.1"/>
    <property type="molecule type" value="Genomic_DNA"/>
</dbReference>
<dbReference type="PANTHER" id="PTHR42208">
    <property type="entry name" value="HEAVY METAL TRANSPORTER-RELATED"/>
    <property type="match status" value="1"/>
</dbReference>
<feature type="transmembrane region" description="Helical" evidence="1">
    <location>
        <begin position="192"/>
        <end position="213"/>
    </location>
</feature>
<name>A0A7Z7ETI3_9GAMM</name>
<feature type="transmembrane region" description="Helical" evidence="1">
    <location>
        <begin position="159"/>
        <end position="180"/>
    </location>
</feature>
<dbReference type="PANTHER" id="PTHR42208:SF1">
    <property type="entry name" value="HEAVY METAL TRANSPORTER"/>
    <property type="match status" value="1"/>
</dbReference>
<sequence length="220" mass="23967">MTMLDSFAALLMGLAGAGHCIMMCGGIAGAFGQSISTATLLVYNLGRITSYCIAGALVGYAASVLTLLMPDVLLILRFVAGLLLILLGLYLTGWWMVLRRLERLGTPFWRSLQPFAQRFRQSQQLPSIFGAGMLWGWLPCGLVYSALSWAALSGSASQGVWLMLMFGLGTLPAMFALGWFSKAIQSVLKSQGFRQAMGIIMIFYGVWVIQIALRQMSLFS</sequence>
<dbReference type="Pfam" id="PF13386">
    <property type="entry name" value="DsbD_2"/>
    <property type="match status" value="1"/>
</dbReference>
<organism evidence="3 4">
    <name type="scientific">Pseudidiomarina aestuarii</name>
    <dbReference type="NCBI Taxonomy" id="624146"/>
    <lineage>
        <taxon>Bacteria</taxon>
        <taxon>Pseudomonadati</taxon>
        <taxon>Pseudomonadota</taxon>
        <taxon>Gammaproteobacteria</taxon>
        <taxon>Alteromonadales</taxon>
        <taxon>Idiomarinaceae</taxon>
        <taxon>Pseudidiomarina</taxon>
    </lineage>
</organism>
<evidence type="ECO:0000313" key="3">
    <source>
        <dbReference type="EMBL" id="RUO41106.1"/>
    </source>
</evidence>
<dbReference type="AlphaFoldDB" id="A0A7Z7ETI3"/>
<evidence type="ECO:0000313" key="4">
    <source>
        <dbReference type="Proteomes" id="UP000287766"/>
    </source>
</evidence>
<gene>
    <name evidence="3" type="ORF">CWE22_02650</name>
</gene>
<reference evidence="4" key="1">
    <citation type="journal article" date="2018" name="Front. Microbiol.">
        <title>Genome-Based Analysis Reveals the Taxonomy and Diversity of the Family Idiomarinaceae.</title>
        <authorList>
            <person name="Liu Y."/>
            <person name="Lai Q."/>
            <person name="Shao Z."/>
        </authorList>
    </citation>
    <scope>NUCLEOTIDE SEQUENCE [LARGE SCALE GENOMIC DNA]</scope>
    <source>
        <strain evidence="4">KYW314</strain>
    </source>
</reference>
<feature type="transmembrane region" description="Helical" evidence="1">
    <location>
        <begin position="75"/>
        <end position="97"/>
    </location>
</feature>
<keyword evidence="4" id="KW-1185">Reference proteome</keyword>
<evidence type="ECO:0000259" key="2">
    <source>
        <dbReference type="Pfam" id="PF13386"/>
    </source>
</evidence>
<accession>A0A7Z7ETI3</accession>
<feature type="domain" description="Urease accessory protein UreH-like transmembrane" evidence="2">
    <location>
        <begin position="8"/>
        <end position="207"/>
    </location>
</feature>
<keyword evidence="1" id="KW-0472">Membrane</keyword>
<proteinExistence type="predicted"/>
<comment type="caution">
    <text evidence="3">The sequence shown here is derived from an EMBL/GenBank/DDBJ whole genome shotgun (WGS) entry which is preliminary data.</text>
</comment>
<keyword evidence="1" id="KW-1133">Transmembrane helix</keyword>
<feature type="transmembrane region" description="Helical" evidence="1">
    <location>
        <begin position="48"/>
        <end position="68"/>
    </location>
</feature>
<dbReference type="InterPro" id="IPR039447">
    <property type="entry name" value="UreH-like_TM_dom"/>
</dbReference>
<feature type="transmembrane region" description="Helical" evidence="1">
    <location>
        <begin position="128"/>
        <end position="147"/>
    </location>
</feature>